<dbReference type="InterPro" id="IPR029058">
    <property type="entry name" value="AB_hydrolase_fold"/>
</dbReference>
<dbReference type="GO" id="GO:0016787">
    <property type="term" value="F:hydrolase activity"/>
    <property type="evidence" value="ECO:0007669"/>
    <property type="project" value="UniProtKB-KW"/>
</dbReference>
<protein>
    <submittedName>
        <fullName evidence="3">Alpha/beta hydrolase</fullName>
    </submittedName>
</protein>
<evidence type="ECO:0000256" key="1">
    <source>
        <dbReference type="ARBA" id="ARBA00022801"/>
    </source>
</evidence>
<evidence type="ECO:0000259" key="2">
    <source>
        <dbReference type="Pfam" id="PF12697"/>
    </source>
</evidence>
<reference evidence="3 4" key="1">
    <citation type="submission" date="2018-06" db="EMBL/GenBank/DDBJ databases">
        <title>Bacteria isolated from soil of Wuhan.</title>
        <authorList>
            <person name="Xiang W."/>
            <person name="Huang C."/>
        </authorList>
    </citation>
    <scope>NUCLEOTIDE SEQUENCE [LARGE SCALE GENOMIC DNA]</scope>
    <source>
        <strain evidence="4">xwS4</strain>
    </source>
</reference>
<sequence>MFLYKSVKTAVLDVAYLEWNPDAVKIAVLIHGWPDSPTCWKNVAPVLAESGYRVLAPALRGYYPTKFLSAETPRSGQLSALGQDLLDYLDALNIKRAALIGHDWGARAAANACGLREEVATHLVMLSVGYGTNGPGQSLALSQAQNFWYQWYLASKPGEQALWDDRVAFAKRMWDTWSPSGWYDDRDFHEAAEAFQGDDWPLIVMHSYRHRWAMADSDPAYADAEAALSPAPTLSIPVLMLHGGADTCTHPSTSEGKEGFFTGRYERHVLPGVGHFPQREAGQAVVQRIRAFLR</sequence>
<evidence type="ECO:0000313" key="3">
    <source>
        <dbReference type="EMBL" id="NWL45610.1"/>
    </source>
</evidence>
<dbReference type="PRINTS" id="PR00412">
    <property type="entry name" value="EPOXHYDRLASE"/>
</dbReference>
<dbReference type="SUPFAM" id="SSF53474">
    <property type="entry name" value="alpha/beta-Hydrolases"/>
    <property type="match status" value="1"/>
</dbReference>
<name>A0ABD6MZQ7_9PSED</name>
<proteinExistence type="predicted"/>
<dbReference type="EMBL" id="QJRE01000096">
    <property type="protein sequence ID" value="NWL45610.1"/>
    <property type="molecule type" value="Genomic_DNA"/>
</dbReference>
<organism evidence="3 4">
    <name type="scientific">Pseudomonas hunanensis</name>
    <dbReference type="NCBI Taxonomy" id="1247546"/>
    <lineage>
        <taxon>Bacteria</taxon>
        <taxon>Pseudomonadati</taxon>
        <taxon>Pseudomonadota</taxon>
        <taxon>Gammaproteobacteria</taxon>
        <taxon>Pseudomonadales</taxon>
        <taxon>Pseudomonadaceae</taxon>
        <taxon>Pseudomonas</taxon>
    </lineage>
</organism>
<accession>A0ABD6MZQ7</accession>
<dbReference type="Proteomes" id="UP000704738">
    <property type="component" value="Unassembled WGS sequence"/>
</dbReference>
<gene>
    <name evidence="3" type="ORF">DM819_06935</name>
</gene>
<keyword evidence="1 3" id="KW-0378">Hydrolase</keyword>
<dbReference type="Gene3D" id="3.40.50.1820">
    <property type="entry name" value="alpha/beta hydrolase"/>
    <property type="match status" value="1"/>
</dbReference>
<dbReference type="InterPro" id="IPR000639">
    <property type="entry name" value="Epox_hydrolase-like"/>
</dbReference>
<dbReference type="RefSeq" id="WP_179052646.1">
    <property type="nucleotide sequence ID" value="NZ_QJRE01000096.1"/>
</dbReference>
<comment type="caution">
    <text evidence="3">The sequence shown here is derived from an EMBL/GenBank/DDBJ whole genome shotgun (WGS) entry which is preliminary data.</text>
</comment>
<evidence type="ECO:0000313" key="4">
    <source>
        <dbReference type="Proteomes" id="UP000704738"/>
    </source>
</evidence>
<dbReference type="Pfam" id="PF12697">
    <property type="entry name" value="Abhydrolase_6"/>
    <property type="match status" value="1"/>
</dbReference>
<dbReference type="InterPro" id="IPR000073">
    <property type="entry name" value="AB_hydrolase_1"/>
</dbReference>
<dbReference type="AlphaFoldDB" id="A0ABD6MZQ7"/>
<dbReference type="PANTHER" id="PTHR43329">
    <property type="entry name" value="EPOXIDE HYDROLASE"/>
    <property type="match status" value="1"/>
</dbReference>
<feature type="domain" description="AB hydrolase-1" evidence="2">
    <location>
        <begin position="28"/>
        <end position="287"/>
    </location>
</feature>